<feature type="transmembrane region" description="Helical" evidence="6">
    <location>
        <begin position="457"/>
        <end position="477"/>
    </location>
</feature>
<feature type="transmembrane region" description="Helical" evidence="6">
    <location>
        <begin position="483"/>
        <end position="507"/>
    </location>
</feature>
<dbReference type="InterPro" id="IPR002293">
    <property type="entry name" value="AA/rel_permease1"/>
</dbReference>
<evidence type="ECO:0000256" key="6">
    <source>
        <dbReference type="SAM" id="Phobius"/>
    </source>
</evidence>
<evidence type="ECO:0000256" key="4">
    <source>
        <dbReference type="ARBA" id="ARBA00023136"/>
    </source>
</evidence>
<feature type="region of interest" description="Disordered" evidence="5">
    <location>
        <begin position="585"/>
        <end position="621"/>
    </location>
</feature>
<comment type="caution">
    <text evidence="7">The sequence shown here is derived from an EMBL/GenBank/DDBJ whole genome shotgun (WGS) entry which is preliminary data.</text>
</comment>
<dbReference type="GO" id="GO:0016020">
    <property type="term" value="C:membrane"/>
    <property type="evidence" value="ECO:0007669"/>
    <property type="project" value="UniProtKB-SubCell"/>
</dbReference>
<feature type="transmembrane region" description="Helical" evidence="6">
    <location>
        <begin position="231"/>
        <end position="251"/>
    </location>
</feature>
<reference evidence="7 8" key="1">
    <citation type="submission" date="2019-06" db="EMBL/GenBank/DDBJ databases">
        <title>Description of Kitasatospora acidophila sp. nov. isolated from pine grove soil, and reclassification of Streptomyces novaecaesareae to Kitasatospora novaeceasareae comb. nov.</title>
        <authorList>
            <person name="Kim M.J."/>
        </authorList>
    </citation>
    <scope>NUCLEOTIDE SEQUENCE [LARGE SCALE GENOMIC DNA]</scope>
    <source>
        <strain evidence="7 8">MMS16-CNU292</strain>
    </source>
</reference>
<feature type="transmembrane region" description="Helical" evidence="6">
    <location>
        <begin position="405"/>
        <end position="425"/>
    </location>
</feature>
<dbReference type="Proteomes" id="UP000319103">
    <property type="component" value="Unassembled WGS sequence"/>
</dbReference>
<dbReference type="Pfam" id="PF13520">
    <property type="entry name" value="AA_permease_2"/>
    <property type="match status" value="1"/>
</dbReference>
<evidence type="ECO:0000256" key="3">
    <source>
        <dbReference type="ARBA" id="ARBA00022989"/>
    </source>
</evidence>
<accession>A0A540W2T4</accession>
<feature type="transmembrane region" description="Helical" evidence="6">
    <location>
        <begin position="257"/>
        <end position="273"/>
    </location>
</feature>
<comment type="subcellular location">
    <subcellularLocation>
        <location evidence="1">Membrane</location>
        <topology evidence="1">Multi-pass membrane protein</topology>
    </subcellularLocation>
</comment>
<evidence type="ECO:0000256" key="1">
    <source>
        <dbReference type="ARBA" id="ARBA00004141"/>
    </source>
</evidence>
<protein>
    <submittedName>
        <fullName evidence="7">APC family permease</fullName>
    </submittedName>
</protein>
<dbReference type="InterPro" id="IPR053153">
    <property type="entry name" value="APC_K+_Transporter"/>
</dbReference>
<dbReference type="EMBL" id="VIGB01000003">
    <property type="protein sequence ID" value="TQF02664.1"/>
    <property type="molecule type" value="Genomic_DNA"/>
</dbReference>
<evidence type="ECO:0000256" key="5">
    <source>
        <dbReference type="SAM" id="MobiDB-lite"/>
    </source>
</evidence>
<feature type="transmembrane region" description="Helical" evidence="6">
    <location>
        <begin position="519"/>
        <end position="538"/>
    </location>
</feature>
<evidence type="ECO:0000256" key="2">
    <source>
        <dbReference type="ARBA" id="ARBA00022692"/>
    </source>
</evidence>
<dbReference type="OrthoDB" id="9759676at2"/>
<sequence length="758" mass="80738">MPCVTLCAVSSTDRDDGGAQEGGAPSPDALLPALDAEQLGVLRRVGREWGRVAGDPQAWRRALPVDPDLGRYPPASEIRPVRFGRFVPVATVGGQPPAVETAGEDTRTSRLGRVGSGVRRVLLGAPLRSTAIAHERMRKLVALPVLSADALSSVAYGPEAMLAVLVLAGTAGLRYSVPIAVTITFLMLAVGVSYRQTIRAYPHGGGSYIVATANLGRLPGLAAAAGLMTDYILTVAVSIASGMAAVTSAIPSLQRDIVPIGLAVIAVLLAGNLRGVRQAGALFAAPTYGFVIAVLVLVAVGLYDAGGRGFHPTATPRLTATEGVSVLLVLRAFASGSTAMTGIEAISNAVPVFQPTEWRNARTTLTWMVGLLIVLFAGTVALVHFDGIVPNPQETVLSQLAHRAFGSGVGYVFTQAATAAILLLAANTAYNDFPRVLYLLARDLQAPRIFLRLGDRLAFSNGIVLLSVAAAAIYAAFGGKTAPLIPLYAVGVFLAFTLSQTGMVVHWWRLRDRHWRKSLTFNAVGALLSAIVLITAAITKFTQGAWFAALIVGLFILVATRIRHHYDLVAEALALHPHAVEIPSRTITPPRSREGATPAGAPVPSPALRAPSGTGADAEGEETPEEIHPLLIVPIAALDLAGMRALAYAASLRQPVLALHISPSAFEAERFREYWNQWGDHLPLKIVLSPYRAIVAPLVNYIESLHRQRPDLTLTVILPEIVVRHRRHRLLHNRLAPRLRRALRPLPKIVVTTVPFHV</sequence>
<evidence type="ECO:0000313" key="8">
    <source>
        <dbReference type="Proteomes" id="UP000319103"/>
    </source>
</evidence>
<organism evidence="7 8">
    <name type="scientific">Kitasatospora acidiphila</name>
    <dbReference type="NCBI Taxonomy" id="2567942"/>
    <lineage>
        <taxon>Bacteria</taxon>
        <taxon>Bacillati</taxon>
        <taxon>Actinomycetota</taxon>
        <taxon>Actinomycetes</taxon>
        <taxon>Kitasatosporales</taxon>
        <taxon>Streptomycetaceae</taxon>
        <taxon>Kitasatospora</taxon>
    </lineage>
</organism>
<feature type="transmembrane region" description="Helical" evidence="6">
    <location>
        <begin position="175"/>
        <end position="194"/>
    </location>
</feature>
<keyword evidence="3 6" id="KW-1133">Transmembrane helix</keyword>
<dbReference type="PANTHER" id="PTHR47704:SF1">
    <property type="entry name" value="POTASSIUM TRANSPORTER KIMA"/>
    <property type="match status" value="1"/>
</dbReference>
<keyword evidence="2 6" id="KW-0812">Transmembrane</keyword>
<name>A0A540W2T4_9ACTN</name>
<gene>
    <name evidence="7" type="ORF">E6W39_10835</name>
</gene>
<feature type="transmembrane region" description="Helical" evidence="6">
    <location>
        <begin position="364"/>
        <end position="385"/>
    </location>
</feature>
<dbReference type="GO" id="GO:0022857">
    <property type="term" value="F:transmembrane transporter activity"/>
    <property type="evidence" value="ECO:0007669"/>
    <property type="project" value="InterPro"/>
</dbReference>
<dbReference type="AlphaFoldDB" id="A0A540W2T4"/>
<evidence type="ECO:0000313" key="7">
    <source>
        <dbReference type="EMBL" id="TQF02664.1"/>
    </source>
</evidence>
<feature type="transmembrane region" description="Helical" evidence="6">
    <location>
        <begin position="323"/>
        <end position="343"/>
    </location>
</feature>
<feature type="transmembrane region" description="Helical" evidence="6">
    <location>
        <begin position="544"/>
        <end position="562"/>
    </location>
</feature>
<keyword evidence="4 6" id="KW-0472">Membrane</keyword>
<proteinExistence type="predicted"/>
<keyword evidence="8" id="KW-1185">Reference proteome</keyword>
<dbReference type="Gene3D" id="1.20.1740.10">
    <property type="entry name" value="Amino acid/polyamine transporter I"/>
    <property type="match status" value="1"/>
</dbReference>
<dbReference type="PANTHER" id="PTHR47704">
    <property type="entry name" value="POTASSIUM TRANSPORTER KIMA"/>
    <property type="match status" value="1"/>
</dbReference>
<feature type="transmembrane region" description="Helical" evidence="6">
    <location>
        <begin position="280"/>
        <end position="303"/>
    </location>
</feature>